<feature type="active site" evidence="8">
    <location>
        <position position="195"/>
    </location>
</feature>
<evidence type="ECO:0000256" key="6">
    <source>
        <dbReference type="ARBA" id="ARBA00022840"/>
    </source>
</evidence>
<evidence type="ECO:0000256" key="1">
    <source>
        <dbReference type="ARBA" id="ARBA00022490"/>
    </source>
</evidence>
<evidence type="ECO:0000313" key="9">
    <source>
        <dbReference type="EMBL" id="AVZ30264.1"/>
    </source>
</evidence>
<feature type="active site" description="Nucleophile" evidence="8">
    <location>
        <position position="86"/>
    </location>
</feature>
<comment type="pathway">
    <text evidence="8">Purine metabolism; IMP biosynthesis via de novo pathway; 5-amino-1-(5-phospho-D-ribosyl)imidazole from N(2)-formyl-N(1)-(5-phospho-D-ribosyl)glycinamide: step 1/2.</text>
</comment>
<dbReference type="PANTHER" id="PTHR47552">
    <property type="entry name" value="PHOSPHORIBOSYLFORMYLGLYCINAMIDINE SYNTHASE SUBUNIT PURQ"/>
    <property type="match status" value="1"/>
</dbReference>
<dbReference type="GO" id="GO:0004642">
    <property type="term" value="F:phosphoribosylformylglycinamidine synthase activity"/>
    <property type="evidence" value="ECO:0007669"/>
    <property type="project" value="UniProtKB-UniRule"/>
</dbReference>
<comment type="catalytic activity">
    <reaction evidence="8">
        <text>L-glutamine + H2O = L-glutamate + NH4(+)</text>
        <dbReference type="Rhea" id="RHEA:15889"/>
        <dbReference type="ChEBI" id="CHEBI:15377"/>
        <dbReference type="ChEBI" id="CHEBI:28938"/>
        <dbReference type="ChEBI" id="CHEBI:29985"/>
        <dbReference type="ChEBI" id="CHEBI:58359"/>
        <dbReference type="EC" id="3.5.1.2"/>
    </reaction>
</comment>
<reference evidence="9 10" key="1">
    <citation type="submission" date="2017-03" db="EMBL/GenBank/DDBJ databases">
        <title>Comparative genomics of the toxic Baltic Sea cyanobacteria Nodularia spumigena UHCC 0039 and its response on varying salinity.</title>
        <authorList>
            <person name="Teikari J.E."/>
        </authorList>
    </citation>
    <scope>NUCLEOTIDE SEQUENCE [LARGE SCALE GENOMIC DNA]</scope>
    <source>
        <strain evidence="9 10">UHCC 0039</strain>
    </source>
</reference>
<dbReference type="SMART" id="SM01211">
    <property type="entry name" value="GATase_5"/>
    <property type="match status" value="1"/>
</dbReference>
<dbReference type="GO" id="GO:0005524">
    <property type="term" value="F:ATP binding"/>
    <property type="evidence" value="ECO:0007669"/>
    <property type="project" value="UniProtKB-KW"/>
</dbReference>
<evidence type="ECO:0000256" key="5">
    <source>
        <dbReference type="ARBA" id="ARBA00022801"/>
    </source>
</evidence>
<protein>
    <recommendedName>
        <fullName evidence="8">Phosphoribosylformylglycinamidine synthase subunit PurQ</fullName>
        <shortName evidence="8">FGAM synthase</shortName>
        <ecNumber evidence="8">6.3.5.3</ecNumber>
    </recommendedName>
    <alternativeName>
        <fullName evidence="8">Formylglycinamide ribonucleotide amidotransferase subunit I</fullName>
        <shortName evidence="8">FGAR amidotransferase I</shortName>
        <shortName evidence="8">FGAR-AT I</shortName>
    </alternativeName>
    <alternativeName>
        <fullName evidence="8">Glutaminase PurQ</fullName>
        <ecNumber evidence="8">3.5.1.2</ecNumber>
    </alternativeName>
    <alternativeName>
        <fullName evidence="8">Phosphoribosylformylglycinamidine synthase subunit I</fullName>
    </alternativeName>
</protein>
<dbReference type="InterPro" id="IPR010075">
    <property type="entry name" value="PRibForGlyAmidine_synth_PurQ"/>
</dbReference>
<dbReference type="RefSeq" id="WP_107806160.1">
    <property type="nucleotide sequence ID" value="NZ_CAWNZE010000001.1"/>
</dbReference>
<dbReference type="EC" id="3.5.1.2" evidence="8"/>
<dbReference type="NCBIfam" id="NF002957">
    <property type="entry name" value="PRK03619.1"/>
    <property type="match status" value="1"/>
</dbReference>
<sequence>MKFGVLVFPGSNCDRDVAYVTRELLGQPTRMVWHQDTDIADVDVVIVPGGFSYGDYLRCGAIAQFSPVMQQVIAHAQKGKFVLGICNGFQVLTEAGLLPGALTRNRDLHFICDRVPLQVERIDTKWTQGYKRGETITLPIAHGEGRFYADAATLSAIEDHGQVLFRYAGENPNGSLNNIAGICNRQGNVLGMMPHPERASDTSLGSIDGLRLFQGLLEQIAALA</sequence>
<comment type="function">
    <text evidence="8">Part of the phosphoribosylformylglycinamidine synthase complex involved in the purines biosynthetic pathway. Catalyzes the ATP-dependent conversion of formylglycinamide ribonucleotide (FGAR) and glutamine to yield formylglycinamidine ribonucleotide (FGAM) and glutamate. The FGAM synthase complex is composed of three subunits. PurQ produces an ammonia molecule by converting glutamine to glutamate. PurL transfers the ammonia molecule to FGAR to form FGAM in an ATP-dependent manner. PurS interacts with PurQ and PurL and is thought to assist in the transfer of the ammonia molecule from PurQ to PurL.</text>
</comment>
<dbReference type="InterPro" id="IPR029062">
    <property type="entry name" value="Class_I_gatase-like"/>
</dbReference>
<keyword evidence="7 8" id="KW-0315">Glutamine amidotransferase</keyword>
<dbReference type="PROSITE" id="PS51273">
    <property type="entry name" value="GATASE_TYPE_1"/>
    <property type="match status" value="1"/>
</dbReference>
<dbReference type="PANTHER" id="PTHR47552:SF1">
    <property type="entry name" value="PHOSPHORIBOSYLFORMYLGLYCINAMIDINE SYNTHASE SUBUNIT PURQ"/>
    <property type="match status" value="1"/>
</dbReference>
<dbReference type="GO" id="GO:0006189">
    <property type="term" value="P:'de novo' IMP biosynthetic process"/>
    <property type="evidence" value="ECO:0007669"/>
    <property type="project" value="UniProtKB-UniRule"/>
</dbReference>
<dbReference type="CDD" id="cd01740">
    <property type="entry name" value="GATase1_FGAR_AT"/>
    <property type="match status" value="1"/>
</dbReference>
<dbReference type="Proteomes" id="UP000244056">
    <property type="component" value="Chromosome"/>
</dbReference>
<dbReference type="GeneID" id="78016969"/>
<name>A0A2S0Q797_NODSP</name>
<dbReference type="AlphaFoldDB" id="A0A2S0Q797"/>
<evidence type="ECO:0000256" key="7">
    <source>
        <dbReference type="ARBA" id="ARBA00022962"/>
    </source>
</evidence>
<dbReference type="UniPathway" id="UPA00074">
    <property type="reaction ID" value="UER00128"/>
</dbReference>
<dbReference type="EMBL" id="CP020114">
    <property type="protein sequence ID" value="AVZ30264.1"/>
    <property type="molecule type" value="Genomic_DNA"/>
</dbReference>
<keyword evidence="1 8" id="KW-0963">Cytoplasm</keyword>
<dbReference type="PIRSF" id="PIRSF001586">
    <property type="entry name" value="FGAM_synth_I"/>
    <property type="match status" value="1"/>
</dbReference>
<gene>
    <name evidence="9" type="primary">purL</name>
    <name evidence="8" type="synonym">purQ</name>
    <name evidence="9" type="ORF">BMF81_01623</name>
</gene>
<comment type="catalytic activity">
    <reaction evidence="8">
        <text>N(2)-formyl-N(1)-(5-phospho-beta-D-ribosyl)glycinamide + L-glutamine + ATP + H2O = 2-formamido-N(1)-(5-O-phospho-beta-D-ribosyl)acetamidine + L-glutamate + ADP + phosphate + H(+)</text>
        <dbReference type="Rhea" id="RHEA:17129"/>
        <dbReference type="ChEBI" id="CHEBI:15377"/>
        <dbReference type="ChEBI" id="CHEBI:15378"/>
        <dbReference type="ChEBI" id="CHEBI:29985"/>
        <dbReference type="ChEBI" id="CHEBI:30616"/>
        <dbReference type="ChEBI" id="CHEBI:43474"/>
        <dbReference type="ChEBI" id="CHEBI:58359"/>
        <dbReference type="ChEBI" id="CHEBI:147286"/>
        <dbReference type="ChEBI" id="CHEBI:147287"/>
        <dbReference type="ChEBI" id="CHEBI:456216"/>
        <dbReference type="EC" id="6.3.5.3"/>
    </reaction>
</comment>
<organism evidence="9 10">
    <name type="scientific">Nodularia spumigena UHCC 0039</name>
    <dbReference type="NCBI Taxonomy" id="1914872"/>
    <lineage>
        <taxon>Bacteria</taxon>
        <taxon>Bacillati</taxon>
        <taxon>Cyanobacteriota</taxon>
        <taxon>Cyanophyceae</taxon>
        <taxon>Nostocales</taxon>
        <taxon>Nodulariaceae</taxon>
        <taxon>Nodularia</taxon>
    </lineage>
</organism>
<dbReference type="SUPFAM" id="SSF52317">
    <property type="entry name" value="Class I glutamine amidotransferase-like"/>
    <property type="match status" value="1"/>
</dbReference>
<comment type="subcellular location">
    <subcellularLocation>
        <location evidence="8">Cytoplasm</location>
    </subcellularLocation>
</comment>
<dbReference type="EC" id="6.3.5.3" evidence="8"/>
<feature type="active site" evidence="8">
    <location>
        <position position="197"/>
    </location>
</feature>
<dbReference type="GO" id="GO:0005737">
    <property type="term" value="C:cytoplasm"/>
    <property type="evidence" value="ECO:0007669"/>
    <property type="project" value="UniProtKB-SubCell"/>
</dbReference>
<evidence type="ECO:0000256" key="2">
    <source>
        <dbReference type="ARBA" id="ARBA00022598"/>
    </source>
</evidence>
<keyword evidence="6 8" id="KW-0067">ATP-binding</keyword>
<dbReference type="GO" id="GO:0004359">
    <property type="term" value="F:glutaminase activity"/>
    <property type="evidence" value="ECO:0007669"/>
    <property type="project" value="UniProtKB-EC"/>
</dbReference>
<dbReference type="KEGG" id="nsp:BMF81_01623"/>
<keyword evidence="4 8" id="KW-0658">Purine biosynthesis</keyword>
<dbReference type="HAMAP" id="MF_00421">
    <property type="entry name" value="PurQ"/>
    <property type="match status" value="1"/>
</dbReference>
<evidence type="ECO:0000256" key="8">
    <source>
        <dbReference type="HAMAP-Rule" id="MF_00421"/>
    </source>
</evidence>
<keyword evidence="2 8" id="KW-0436">Ligase</keyword>
<keyword evidence="5 8" id="KW-0378">Hydrolase</keyword>
<dbReference type="Pfam" id="PF13507">
    <property type="entry name" value="GATase_5"/>
    <property type="match status" value="1"/>
</dbReference>
<evidence type="ECO:0000256" key="4">
    <source>
        <dbReference type="ARBA" id="ARBA00022755"/>
    </source>
</evidence>
<dbReference type="NCBIfam" id="TIGR01737">
    <property type="entry name" value="FGAM_synth_I"/>
    <property type="match status" value="1"/>
</dbReference>
<accession>A0A2S0Q797</accession>
<evidence type="ECO:0000256" key="3">
    <source>
        <dbReference type="ARBA" id="ARBA00022741"/>
    </source>
</evidence>
<dbReference type="FunFam" id="3.40.50.880:FF:000019">
    <property type="entry name" value="Phosphoribosylformylglycinamidine synthase subunit PurQ"/>
    <property type="match status" value="1"/>
</dbReference>
<evidence type="ECO:0000313" key="10">
    <source>
        <dbReference type="Proteomes" id="UP000244056"/>
    </source>
</evidence>
<dbReference type="Gene3D" id="3.40.50.880">
    <property type="match status" value="1"/>
</dbReference>
<keyword evidence="3 8" id="KW-0547">Nucleotide-binding</keyword>
<comment type="subunit">
    <text evidence="8">Part of the FGAM synthase complex composed of 1 PurL, 1 PurQ and 2 PurS subunits.</text>
</comment>
<proteinExistence type="inferred from homology"/>